<dbReference type="OMA" id="VQYVNCH"/>
<keyword evidence="6" id="KW-1185">Reference proteome</keyword>
<organism evidence="5 6">
    <name type="scientific">Thalassiosira oceanica</name>
    <name type="common">Marine diatom</name>
    <dbReference type="NCBI Taxonomy" id="159749"/>
    <lineage>
        <taxon>Eukaryota</taxon>
        <taxon>Sar</taxon>
        <taxon>Stramenopiles</taxon>
        <taxon>Ochrophyta</taxon>
        <taxon>Bacillariophyta</taxon>
        <taxon>Coscinodiscophyceae</taxon>
        <taxon>Thalassiosirophycidae</taxon>
        <taxon>Thalassiosirales</taxon>
        <taxon>Thalassiosiraceae</taxon>
        <taxon>Thalassiosira</taxon>
    </lineage>
</organism>
<dbReference type="GO" id="GO:0005634">
    <property type="term" value="C:nucleus"/>
    <property type="evidence" value="ECO:0007669"/>
    <property type="project" value="TreeGrafter"/>
</dbReference>
<dbReference type="InterPro" id="IPR038238">
    <property type="entry name" value="Clp1_C_sf"/>
</dbReference>
<sequence length="418" mass="45072">MIYESSETDSNISFVNTHAQLEALRDAALSSALNIEQALAGGPSAAINSNTEEAKKAQGPRVLLVGPADCGKSTLARILTAYAVKLGRTPLLVDIDPSQNMLSVPGTLAVAPASVDAVNVDSYKTCSIMTGAMTPFILWYGSEDATSNEDLYKAQVKKLAAVIDQRLTNDVDLRASGMIINTSGSIDGAGYDYLLHAIDSFRIDVVLVLGHDRLYNMIRRDTNKKAAAAEESKMADGADFVPPKIINLTRSGGCVTRDSSFRRQQRAASIKRYFYGDMISPKPNELGVVPAPQPQYNPSLVEVSFSDVKFFKVSRVSLSASLLPVSSAQATDPIQLEQIEPTEVGQNFAKKVLAVCHPLAVENYTKSDKARDLYLSGIAGFVVVEKIDTTRSSFSLLSPCVGSLPSMHFLTGDISWHE</sequence>
<dbReference type="EMBL" id="AGNL01000219">
    <property type="protein sequence ID" value="EJK77929.1"/>
    <property type="molecule type" value="Genomic_DNA"/>
</dbReference>
<accession>K3W4H1</accession>
<evidence type="ECO:0000256" key="2">
    <source>
        <dbReference type="ARBA" id="ARBA00022840"/>
    </source>
</evidence>
<name>K3W4H1_THAOC</name>
<feature type="domain" description="Clp1 C-terminal" evidence="3">
    <location>
        <begin position="297"/>
        <end position="418"/>
    </location>
</feature>
<dbReference type="Proteomes" id="UP000266841">
    <property type="component" value="Unassembled WGS sequence"/>
</dbReference>
<dbReference type="InterPro" id="IPR045116">
    <property type="entry name" value="Clp1/Grc3"/>
</dbReference>
<dbReference type="GO" id="GO:0006388">
    <property type="term" value="P:tRNA splicing, via endonucleolytic cleavage and ligation"/>
    <property type="evidence" value="ECO:0007669"/>
    <property type="project" value="TreeGrafter"/>
</dbReference>
<dbReference type="eggNOG" id="KOG2749">
    <property type="taxonomic scope" value="Eukaryota"/>
</dbReference>
<dbReference type="OrthoDB" id="258143at2759"/>
<dbReference type="InterPro" id="IPR027417">
    <property type="entry name" value="P-loop_NTPase"/>
</dbReference>
<dbReference type="Pfam" id="PF06807">
    <property type="entry name" value="Clp1"/>
    <property type="match status" value="1"/>
</dbReference>
<dbReference type="SUPFAM" id="SSF52540">
    <property type="entry name" value="P-loop containing nucleoside triphosphate hydrolases"/>
    <property type="match status" value="1"/>
</dbReference>
<dbReference type="Gene3D" id="2.40.30.330">
    <property type="entry name" value="Pre-mRNA cleavage complex subunit Clp1, C-terminal domain"/>
    <property type="match status" value="1"/>
</dbReference>
<reference evidence="5 6" key="1">
    <citation type="journal article" date="2012" name="Genome Biol.">
        <title>Genome and low-iron response of an oceanic diatom adapted to chronic iron limitation.</title>
        <authorList>
            <person name="Lommer M."/>
            <person name="Specht M."/>
            <person name="Roy A.S."/>
            <person name="Kraemer L."/>
            <person name="Andreson R."/>
            <person name="Gutowska M.A."/>
            <person name="Wolf J."/>
            <person name="Bergner S.V."/>
            <person name="Schilhabel M.B."/>
            <person name="Klostermeier U.C."/>
            <person name="Beiko R.G."/>
            <person name="Rosenstiel P."/>
            <person name="Hippler M."/>
            <person name="Laroche J."/>
        </authorList>
    </citation>
    <scope>NUCLEOTIDE SEQUENCE [LARGE SCALE GENOMIC DNA]</scope>
    <source>
        <strain evidence="5 6">CCMP1005</strain>
    </source>
</reference>
<evidence type="ECO:0008006" key="7">
    <source>
        <dbReference type="Google" id="ProtNLM"/>
    </source>
</evidence>
<keyword evidence="2" id="KW-0067">ATP-binding</keyword>
<keyword evidence="1" id="KW-0547">Nucleotide-binding</keyword>
<protein>
    <recommendedName>
        <fullName evidence="7">Protein CLP1 homolog</fullName>
    </recommendedName>
</protein>
<dbReference type="PANTHER" id="PTHR12755:SF6">
    <property type="entry name" value="POLYRIBONUCLEOTIDE 5'-HYDROXYL-KINASE CLP1"/>
    <property type="match status" value="1"/>
</dbReference>
<dbReference type="GO" id="GO:0005524">
    <property type="term" value="F:ATP binding"/>
    <property type="evidence" value="ECO:0007669"/>
    <property type="project" value="UniProtKB-KW"/>
</dbReference>
<dbReference type="GO" id="GO:0051731">
    <property type="term" value="F:polynucleotide 5'-hydroxyl-kinase activity"/>
    <property type="evidence" value="ECO:0007669"/>
    <property type="project" value="InterPro"/>
</dbReference>
<dbReference type="Gene3D" id="3.40.50.300">
    <property type="entry name" value="P-loop containing nucleotide triphosphate hydrolases"/>
    <property type="match status" value="1"/>
</dbReference>
<evidence type="ECO:0000313" key="6">
    <source>
        <dbReference type="Proteomes" id="UP000266841"/>
    </source>
</evidence>
<evidence type="ECO:0000256" key="1">
    <source>
        <dbReference type="ARBA" id="ARBA00022741"/>
    </source>
</evidence>
<evidence type="ECO:0000259" key="4">
    <source>
        <dbReference type="Pfam" id="PF16575"/>
    </source>
</evidence>
<dbReference type="GO" id="GO:0031124">
    <property type="term" value="P:mRNA 3'-end processing"/>
    <property type="evidence" value="ECO:0007669"/>
    <property type="project" value="InterPro"/>
</dbReference>
<dbReference type="AlphaFoldDB" id="K3W4H1"/>
<dbReference type="InterPro" id="IPR010655">
    <property type="entry name" value="Clp1_C"/>
</dbReference>
<dbReference type="PANTHER" id="PTHR12755">
    <property type="entry name" value="CLEAVAGE/POLYADENYLATION FACTOR IA SUBUNIT CLP1P"/>
    <property type="match status" value="1"/>
</dbReference>
<evidence type="ECO:0000259" key="3">
    <source>
        <dbReference type="Pfam" id="PF06807"/>
    </source>
</evidence>
<dbReference type="Pfam" id="PF16575">
    <property type="entry name" value="CLP1_P"/>
    <property type="match status" value="1"/>
</dbReference>
<evidence type="ECO:0000313" key="5">
    <source>
        <dbReference type="EMBL" id="EJK77929.1"/>
    </source>
</evidence>
<dbReference type="InterPro" id="IPR032319">
    <property type="entry name" value="CLP1_P"/>
</dbReference>
<feature type="domain" description="Clp1 P-loop" evidence="4">
    <location>
        <begin position="66"/>
        <end position="276"/>
    </location>
</feature>
<comment type="caution">
    <text evidence="5">The sequence shown here is derived from an EMBL/GenBank/DDBJ whole genome shotgun (WGS) entry which is preliminary data.</text>
</comment>
<gene>
    <name evidence="5" type="ORF">THAOC_00204</name>
</gene>
<proteinExistence type="predicted"/>